<comment type="similarity">
    <text evidence="1 6">Belongs to the eukaryotic ribosomal protein eL38 family.</text>
</comment>
<dbReference type="AlphaFoldDB" id="A0A2A6BPG6"/>
<dbReference type="GO" id="GO:0022618">
    <property type="term" value="P:protein-RNA complex assembly"/>
    <property type="evidence" value="ECO:0000318"/>
    <property type="project" value="GO_Central"/>
</dbReference>
<sequence>MPKQITGIKDFLEKTKRKDAKSVVIKKNKDNTKFRVRTARTLYTLVIEDPTKAEMIKRSLPENIEVSEK</sequence>
<evidence type="ECO:0000256" key="2">
    <source>
        <dbReference type="ARBA" id="ARBA00022980"/>
    </source>
</evidence>
<dbReference type="EnsemblMetazoa" id="PPA36757.1">
    <property type="protein sequence ID" value="PPA36757.1"/>
    <property type="gene ID" value="WBGene00275126"/>
</dbReference>
<protein>
    <recommendedName>
        <fullName evidence="4">Large ribosomal subunit protein eL38</fullName>
    </recommendedName>
    <alternativeName>
        <fullName evidence="5">60S ribosomal protein L38</fullName>
    </alternativeName>
</protein>
<dbReference type="InterPro" id="IPR002675">
    <property type="entry name" value="Ribosomal_eL38"/>
</dbReference>
<dbReference type="InterPro" id="IPR038464">
    <property type="entry name" value="Ribosomal_eL38_sf"/>
</dbReference>
<dbReference type="PANTHER" id="PTHR10965:SF0">
    <property type="entry name" value="LARGE RIBOSOMAL SUBUNIT PROTEIN EL38"/>
    <property type="match status" value="1"/>
</dbReference>
<dbReference type="Proteomes" id="UP000005239">
    <property type="component" value="Unassembled WGS sequence"/>
</dbReference>
<organism evidence="7 8">
    <name type="scientific">Pristionchus pacificus</name>
    <name type="common">Parasitic nematode worm</name>
    <dbReference type="NCBI Taxonomy" id="54126"/>
    <lineage>
        <taxon>Eukaryota</taxon>
        <taxon>Metazoa</taxon>
        <taxon>Ecdysozoa</taxon>
        <taxon>Nematoda</taxon>
        <taxon>Chromadorea</taxon>
        <taxon>Rhabditida</taxon>
        <taxon>Rhabditina</taxon>
        <taxon>Diplogasteromorpha</taxon>
        <taxon>Diplogasteroidea</taxon>
        <taxon>Neodiplogasteridae</taxon>
        <taxon>Pristionchus</taxon>
    </lineage>
</organism>
<proteinExistence type="inferred from homology"/>
<dbReference type="Pfam" id="PF01781">
    <property type="entry name" value="Ribosomal_L38e"/>
    <property type="match status" value="1"/>
</dbReference>
<keyword evidence="2 6" id="KW-0689">Ribosomal protein</keyword>
<evidence type="ECO:0000256" key="6">
    <source>
        <dbReference type="RuleBase" id="RU003445"/>
    </source>
</evidence>
<keyword evidence="8" id="KW-1185">Reference proteome</keyword>
<name>A0A2A6BPG6_PRIPA</name>
<dbReference type="OrthoDB" id="10250488at2759"/>
<evidence type="ECO:0000256" key="4">
    <source>
        <dbReference type="ARBA" id="ARBA00035235"/>
    </source>
</evidence>
<dbReference type="PANTHER" id="PTHR10965">
    <property type="entry name" value="60S RIBOSOMAL PROTEIN L38"/>
    <property type="match status" value="1"/>
</dbReference>
<dbReference type="Gene3D" id="3.30.720.90">
    <property type="match status" value="1"/>
</dbReference>
<dbReference type="GO" id="GO:0003735">
    <property type="term" value="F:structural constituent of ribosome"/>
    <property type="evidence" value="ECO:0000318"/>
    <property type="project" value="GO_Central"/>
</dbReference>
<reference evidence="7" key="2">
    <citation type="submission" date="2022-06" db="UniProtKB">
        <authorList>
            <consortium name="EnsemblMetazoa"/>
        </authorList>
    </citation>
    <scope>IDENTIFICATION</scope>
    <source>
        <strain evidence="7">PS312</strain>
    </source>
</reference>
<evidence type="ECO:0000256" key="1">
    <source>
        <dbReference type="ARBA" id="ARBA00007803"/>
    </source>
</evidence>
<dbReference type="FunFam" id="3.30.720.90:FF:000002">
    <property type="entry name" value="60S ribosomal proteins L38"/>
    <property type="match status" value="1"/>
</dbReference>
<dbReference type="GO" id="GO:0022625">
    <property type="term" value="C:cytosolic large ribosomal subunit"/>
    <property type="evidence" value="ECO:0000318"/>
    <property type="project" value="GO_Central"/>
</dbReference>
<keyword evidence="3 6" id="KW-0687">Ribonucleoprotein</keyword>
<reference evidence="8" key="1">
    <citation type="journal article" date="2008" name="Nat. Genet.">
        <title>The Pristionchus pacificus genome provides a unique perspective on nematode lifestyle and parasitism.</title>
        <authorList>
            <person name="Dieterich C."/>
            <person name="Clifton S.W."/>
            <person name="Schuster L.N."/>
            <person name="Chinwalla A."/>
            <person name="Delehaunty K."/>
            <person name="Dinkelacker I."/>
            <person name="Fulton L."/>
            <person name="Fulton R."/>
            <person name="Godfrey J."/>
            <person name="Minx P."/>
            <person name="Mitreva M."/>
            <person name="Roeseler W."/>
            <person name="Tian H."/>
            <person name="Witte H."/>
            <person name="Yang S.P."/>
            <person name="Wilson R.K."/>
            <person name="Sommer R.J."/>
        </authorList>
    </citation>
    <scope>NUCLEOTIDE SEQUENCE [LARGE SCALE GENOMIC DNA]</scope>
    <source>
        <strain evidence="8">PS312</strain>
    </source>
</reference>
<accession>A0A8R1UNJ2</accession>
<evidence type="ECO:0000256" key="3">
    <source>
        <dbReference type="ARBA" id="ARBA00023274"/>
    </source>
</evidence>
<dbReference type="GO" id="GO:0006412">
    <property type="term" value="P:translation"/>
    <property type="evidence" value="ECO:0007669"/>
    <property type="project" value="InterPro"/>
</dbReference>
<accession>A0A2A6BPG6</accession>
<evidence type="ECO:0000313" key="7">
    <source>
        <dbReference type="EnsemblMetazoa" id="PPA36757.1"/>
    </source>
</evidence>
<evidence type="ECO:0000313" key="8">
    <source>
        <dbReference type="Proteomes" id="UP000005239"/>
    </source>
</evidence>
<evidence type="ECO:0000256" key="5">
    <source>
        <dbReference type="ARBA" id="ARBA00035338"/>
    </source>
</evidence>
<gene>
    <name evidence="7" type="primary">WBGene00275126</name>
</gene>